<keyword evidence="3" id="KW-1185">Reference proteome</keyword>
<proteinExistence type="predicted"/>
<organism evidence="2 3">
    <name type="scientific">Euplotes crassus</name>
    <dbReference type="NCBI Taxonomy" id="5936"/>
    <lineage>
        <taxon>Eukaryota</taxon>
        <taxon>Sar</taxon>
        <taxon>Alveolata</taxon>
        <taxon>Ciliophora</taxon>
        <taxon>Intramacronucleata</taxon>
        <taxon>Spirotrichea</taxon>
        <taxon>Hypotrichia</taxon>
        <taxon>Euplotida</taxon>
        <taxon>Euplotidae</taxon>
        <taxon>Moneuplotes</taxon>
    </lineage>
</organism>
<sequence length="565" mass="64448">MSDFCKSRQISSNTCVRQFLKTHSSNLLKPSKPRLSSLKEAKYKIKMEKAMGSRPKILEKTAVNAKISDCCSQNESSVLKALNKSSPVRKLATERDKNANAKSFNHITQKREFTTTRLRLKDASSSIYKYSQSAGPNKPGLLDCIRKRKQQSKERIQRKELSSKIDKLLYSKNSKYPSKASTSQPHNMATVDTPMHIKVDILKIKKKMPQANSRTKNGFSSTMSESKLGDLRSCSAQIISKGYVEGEENIKDTEDLASKKDIYRELNSNIRPSATQYLQEAKRISSSTNRDLTTRTSHRVDKDSLWLVNVIRQSSRESQRIMTAREDCGSRSRDNHSKSSRKGFYNKNKAQHQYIPSRKGSEQRMTNSQNRVAKSFNMTTRLNFNTKKLENTKNQTSAQSYDDFQSSIQIKNLKRQPLSLEREEKLNQSGYAEKHINLLDTSHNTVGRRLFSDDGENNLNRNQSVCEAPRINRNEGNLIKIELHEEDCGKPSQKVIHKSKIRNTHRKYTAPGQVDIDELISKPRQKKGTLKVSKNPKYSCKVKPKSSVVTMLSKTLIYPKISAQN</sequence>
<protein>
    <submittedName>
        <fullName evidence="2">Uncharacterized protein</fullName>
    </submittedName>
</protein>
<evidence type="ECO:0000313" key="3">
    <source>
        <dbReference type="Proteomes" id="UP001295684"/>
    </source>
</evidence>
<gene>
    <name evidence="2" type="ORF">ECRASSUSDP1_LOCUS29092</name>
</gene>
<name>A0AAD1YA28_EUPCR</name>
<comment type="caution">
    <text evidence="2">The sequence shown here is derived from an EMBL/GenBank/DDBJ whole genome shotgun (WGS) entry which is preliminary data.</text>
</comment>
<feature type="region of interest" description="Disordered" evidence="1">
    <location>
        <begin position="318"/>
        <end position="368"/>
    </location>
</feature>
<dbReference type="Proteomes" id="UP001295684">
    <property type="component" value="Unassembled WGS sequence"/>
</dbReference>
<accession>A0AAD1YA28</accession>
<evidence type="ECO:0000313" key="2">
    <source>
        <dbReference type="EMBL" id="CAI2387459.1"/>
    </source>
</evidence>
<dbReference type="AlphaFoldDB" id="A0AAD1YA28"/>
<evidence type="ECO:0000256" key="1">
    <source>
        <dbReference type="SAM" id="MobiDB-lite"/>
    </source>
</evidence>
<dbReference type="EMBL" id="CAMPGE010029968">
    <property type="protein sequence ID" value="CAI2387459.1"/>
    <property type="molecule type" value="Genomic_DNA"/>
</dbReference>
<feature type="compositionally biased region" description="Basic and acidic residues" evidence="1">
    <location>
        <begin position="318"/>
        <end position="337"/>
    </location>
</feature>
<reference evidence="2" key="1">
    <citation type="submission" date="2023-07" db="EMBL/GenBank/DDBJ databases">
        <authorList>
            <consortium name="AG Swart"/>
            <person name="Singh M."/>
            <person name="Singh A."/>
            <person name="Seah K."/>
            <person name="Emmerich C."/>
        </authorList>
    </citation>
    <scope>NUCLEOTIDE SEQUENCE</scope>
    <source>
        <strain evidence="2">DP1</strain>
    </source>
</reference>